<proteinExistence type="inferred from homology"/>
<accession>A0A6I2M848</accession>
<evidence type="ECO:0000256" key="11">
    <source>
        <dbReference type="RuleBase" id="RU362068"/>
    </source>
</evidence>
<name>A0A6I2M848_9BACI</name>
<dbReference type="InterPro" id="IPR013332">
    <property type="entry name" value="KPR_N"/>
</dbReference>
<feature type="domain" description="Ketopantoate reductase N-terminal" evidence="13">
    <location>
        <begin position="24"/>
        <end position="166"/>
    </location>
</feature>
<dbReference type="InterPro" id="IPR003710">
    <property type="entry name" value="ApbA"/>
</dbReference>
<dbReference type="InterPro" id="IPR036291">
    <property type="entry name" value="NAD(P)-bd_dom_sf"/>
</dbReference>
<keyword evidence="12" id="KW-0472">Membrane</keyword>
<comment type="similarity">
    <text evidence="3 11">Belongs to the ketopantoate reductase family.</text>
</comment>
<feature type="transmembrane region" description="Helical" evidence="12">
    <location>
        <begin position="20"/>
        <end position="40"/>
    </location>
</feature>
<evidence type="ECO:0000256" key="1">
    <source>
        <dbReference type="ARBA" id="ARBA00002919"/>
    </source>
</evidence>
<dbReference type="Gene3D" id="1.10.1040.10">
    <property type="entry name" value="N-(1-d-carboxylethyl)-l-norvaline Dehydrogenase, domain 2"/>
    <property type="match status" value="1"/>
</dbReference>
<dbReference type="SUPFAM" id="SSF48179">
    <property type="entry name" value="6-phosphogluconate dehydrogenase C-terminal domain-like"/>
    <property type="match status" value="1"/>
</dbReference>
<dbReference type="UniPathway" id="UPA00028">
    <property type="reaction ID" value="UER00004"/>
</dbReference>
<dbReference type="InterPro" id="IPR013752">
    <property type="entry name" value="KPA_reductase"/>
</dbReference>
<evidence type="ECO:0000256" key="3">
    <source>
        <dbReference type="ARBA" id="ARBA00007870"/>
    </source>
</evidence>
<dbReference type="NCBIfam" id="TIGR00745">
    <property type="entry name" value="apbA_panE"/>
    <property type="match status" value="1"/>
</dbReference>
<comment type="function">
    <text evidence="1 11">Catalyzes the NADPH-dependent reduction of ketopantoate into pantoic acid.</text>
</comment>
<evidence type="ECO:0000256" key="7">
    <source>
        <dbReference type="ARBA" id="ARBA00022857"/>
    </source>
</evidence>
<dbReference type="PANTHER" id="PTHR43765:SF2">
    <property type="entry name" value="2-DEHYDROPANTOATE 2-REDUCTASE"/>
    <property type="match status" value="1"/>
</dbReference>
<keyword evidence="6 11" id="KW-0566">Pantothenate biosynthesis</keyword>
<dbReference type="EC" id="1.1.1.169" evidence="4 11"/>
<evidence type="ECO:0000256" key="2">
    <source>
        <dbReference type="ARBA" id="ARBA00004994"/>
    </source>
</evidence>
<keyword evidence="7 11" id="KW-0521">NADP</keyword>
<keyword evidence="16" id="KW-1185">Reference proteome</keyword>
<evidence type="ECO:0000256" key="4">
    <source>
        <dbReference type="ARBA" id="ARBA00013014"/>
    </source>
</evidence>
<dbReference type="InterPro" id="IPR050838">
    <property type="entry name" value="Ketopantoate_reductase"/>
</dbReference>
<dbReference type="PANTHER" id="PTHR43765">
    <property type="entry name" value="2-DEHYDROPANTOATE 2-REDUCTASE-RELATED"/>
    <property type="match status" value="1"/>
</dbReference>
<dbReference type="InterPro" id="IPR008927">
    <property type="entry name" value="6-PGluconate_DH-like_C_sf"/>
</dbReference>
<dbReference type="Pfam" id="PF02558">
    <property type="entry name" value="ApbA"/>
    <property type="match status" value="1"/>
</dbReference>
<dbReference type="NCBIfam" id="NF005093">
    <property type="entry name" value="PRK06522.2-4"/>
    <property type="match status" value="1"/>
</dbReference>
<protein>
    <recommendedName>
        <fullName evidence="5 11">2-dehydropantoate 2-reductase</fullName>
        <ecNumber evidence="4 11">1.1.1.169</ecNumber>
    </recommendedName>
    <alternativeName>
        <fullName evidence="9 11">Ketopantoate reductase</fullName>
    </alternativeName>
</protein>
<comment type="catalytic activity">
    <reaction evidence="10 11">
        <text>(R)-pantoate + NADP(+) = 2-dehydropantoate + NADPH + H(+)</text>
        <dbReference type="Rhea" id="RHEA:16233"/>
        <dbReference type="ChEBI" id="CHEBI:11561"/>
        <dbReference type="ChEBI" id="CHEBI:15378"/>
        <dbReference type="ChEBI" id="CHEBI:15980"/>
        <dbReference type="ChEBI" id="CHEBI:57783"/>
        <dbReference type="ChEBI" id="CHEBI:58349"/>
        <dbReference type="EC" id="1.1.1.169"/>
    </reaction>
</comment>
<evidence type="ECO:0000259" key="14">
    <source>
        <dbReference type="Pfam" id="PF08546"/>
    </source>
</evidence>
<organism evidence="15 16">
    <name type="scientific">Metabacillus idriensis</name>
    <dbReference type="NCBI Taxonomy" id="324768"/>
    <lineage>
        <taxon>Bacteria</taxon>
        <taxon>Bacillati</taxon>
        <taxon>Bacillota</taxon>
        <taxon>Bacilli</taxon>
        <taxon>Bacillales</taxon>
        <taxon>Bacillaceae</taxon>
        <taxon>Metabacillus</taxon>
    </lineage>
</organism>
<dbReference type="GO" id="GO:0008677">
    <property type="term" value="F:2-dehydropantoate 2-reductase activity"/>
    <property type="evidence" value="ECO:0007669"/>
    <property type="project" value="UniProtKB-EC"/>
</dbReference>
<sequence length="314" mass="35548">MGNTSYIWYDKRIKGKRWDALMEIGIIGSGAVGLLSAAYLSKYHEVTLYTRRKEQADLINNAGITLVRGERHENISINLGAEENTSYKEPLLIITVKQYQLDSILDALKKSPSKTVLFLQNGMSHIPLLQTLKRHHIFVGTVEHGALKLSDNSVKHTGLGCIKVSSLYPDDCLTELPILQMQMEHFPFEYISDWKEMMSRKLLVNACINPLTALLRVPNGELASNPMFNKMTESVFRESMKVLALQKGQEEWEHVMDICRITAQNRSSMLKDIEEGRKTEIDGIIGCLINQAEAEKLEVPVLHFLYNAIRGMEG</sequence>
<evidence type="ECO:0000256" key="5">
    <source>
        <dbReference type="ARBA" id="ARBA00019465"/>
    </source>
</evidence>
<gene>
    <name evidence="15" type="ORF">GJU41_06185</name>
</gene>
<evidence type="ECO:0000256" key="9">
    <source>
        <dbReference type="ARBA" id="ARBA00032024"/>
    </source>
</evidence>
<dbReference type="AlphaFoldDB" id="A0A6I2M848"/>
<reference evidence="15 16" key="1">
    <citation type="submission" date="2019-11" db="EMBL/GenBank/DDBJ databases">
        <title>Bacillus idriensis genome.</title>
        <authorList>
            <person name="Konopka E.N."/>
            <person name="Newman J.D."/>
        </authorList>
    </citation>
    <scope>NUCLEOTIDE SEQUENCE [LARGE SCALE GENOMIC DNA]</scope>
    <source>
        <strain evidence="15 16">DSM 19097</strain>
    </source>
</reference>
<evidence type="ECO:0000256" key="6">
    <source>
        <dbReference type="ARBA" id="ARBA00022655"/>
    </source>
</evidence>
<dbReference type="EMBL" id="WKKF01000001">
    <property type="protein sequence ID" value="MRX53554.1"/>
    <property type="molecule type" value="Genomic_DNA"/>
</dbReference>
<evidence type="ECO:0000256" key="12">
    <source>
        <dbReference type="SAM" id="Phobius"/>
    </source>
</evidence>
<dbReference type="Gene3D" id="3.40.50.720">
    <property type="entry name" value="NAD(P)-binding Rossmann-like Domain"/>
    <property type="match status" value="1"/>
</dbReference>
<dbReference type="GO" id="GO:0050661">
    <property type="term" value="F:NADP binding"/>
    <property type="evidence" value="ECO:0007669"/>
    <property type="project" value="TreeGrafter"/>
</dbReference>
<dbReference type="Proteomes" id="UP000441585">
    <property type="component" value="Unassembled WGS sequence"/>
</dbReference>
<feature type="domain" description="Ketopantoate reductase C-terminal" evidence="14">
    <location>
        <begin position="193"/>
        <end position="313"/>
    </location>
</feature>
<dbReference type="InterPro" id="IPR013328">
    <property type="entry name" value="6PGD_dom2"/>
</dbReference>
<comment type="caution">
    <text evidence="15">The sequence shown here is derived from an EMBL/GenBank/DDBJ whole genome shotgun (WGS) entry which is preliminary data.</text>
</comment>
<comment type="pathway">
    <text evidence="2 11">Cofactor biosynthesis; (R)-pantothenate biosynthesis; (R)-pantoate from 3-methyl-2-oxobutanoate: step 2/2.</text>
</comment>
<keyword evidence="8 11" id="KW-0560">Oxidoreductase</keyword>
<evidence type="ECO:0000256" key="8">
    <source>
        <dbReference type="ARBA" id="ARBA00023002"/>
    </source>
</evidence>
<dbReference type="SUPFAM" id="SSF51735">
    <property type="entry name" value="NAD(P)-binding Rossmann-fold domains"/>
    <property type="match status" value="1"/>
</dbReference>
<evidence type="ECO:0000313" key="15">
    <source>
        <dbReference type="EMBL" id="MRX53554.1"/>
    </source>
</evidence>
<evidence type="ECO:0000256" key="10">
    <source>
        <dbReference type="ARBA" id="ARBA00048793"/>
    </source>
</evidence>
<evidence type="ECO:0000313" key="16">
    <source>
        <dbReference type="Proteomes" id="UP000441585"/>
    </source>
</evidence>
<dbReference type="Pfam" id="PF08546">
    <property type="entry name" value="ApbA_C"/>
    <property type="match status" value="1"/>
</dbReference>
<evidence type="ECO:0000259" key="13">
    <source>
        <dbReference type="Pfam" id="PF02558"/>
    </source>
</evidence>
<dbReference type="GO" id="GO:0015940">
    <property type="term" value="P:pantothenate biosynthetic process"/>
    <property type="evidence" value="ECO:0007669"/>
    <property type="project" value="UniProtKB-UniPathway"/>
</dbReference>
<keyword evidence="12" id="KW-1133">Transmembrane helix</keyword>
<keyword evidence="12" id="KW-0812">Transmembrane</keyword>
<dbReference type="GO" id="GO:0005737">
    <property type="term" value="C:cytoplasm"/>
    <property type="evidence" value="ECO:0007669"/>
    <property type="project" value="TreeGrafter"/>
</dbReference>